<dbReference type="AlphaFoldDB" id="A0A5C5Z6S9"/>
<evidence type="ECO:0000313" key="2">
    <source>
        <dbReference type="Proteomes" id="UP000315010"/>
    </source>
</evidence>
<organism evidence="1 2">
    <name type="scientific">Novipirellula herctigrandis</name>
    <dbReference type="NCBI Taxonomy" id="2527986"/>
    <lineage>
        <taxon>Bacteria</taxon>
        <taxon>Pseudomonadati</taxon>
        <taxon>Planctomycetota</taxon>
        <taxon>Planctomycetia</taxon>
        <taxon>Pirellulales</taxon>
        <taxon>Pirellulaceae</taxon>
        <taxon>Novipirellula</taxon>
    </lineage>
</organism>
<protein>
    <submittedName>
        <fullName evidence="1">Uncharacterized protein</fullName>
    </submittedName>
</protein>
<keyword evidence="2" id="KW-1185">Reference proteome</keyword>
<reference evidence="1 2" key="1">
    <citation type="submission" date="2019-02" db="EMBL/GenBank/DDBJ databases">
        <title>Deep-cultivation of Planctomycetes and their phenomic and genomic characterization uncovers novel biology.</title>
        <authorList>
            <person name="Wiegand S."/>
            <person name="Jogler M."/>
            <person name="Boedeker C."/>
            <person name="Pinto D."/>
            <person name="Vollmers J."/>
            <person name="Rivas-Marin E."/>
            <person name="Kohn T."/>
            <person name="Peeters S.H."/>
            <person name="Heuer A."/>
            <person name="Rast P."/>
            <person name="Oberbeckmann S."/>
            <person name="Bunk B."/>
            <person name="Jeske O."/>
            <person name="Meyerdierks A."/>
            <person name="Storesund J.E."/>
            <person name="Kallscheuer N."/>
            <person name="Luecker S."/>
            <person name="Lage O.M."/>
            <person name="Pohl T."/>
            <person name="Merkel B.J."/>
            <person name="Hornburger P."/>
            <person name="Mueller R.-W."/>
            <person name="Bruemmer F."/>
            <person name="Labrenz M."/>
            <person name="Spormann A.M."/>
            <person name="Op Den Camp H."/>
            <person name="Overmann J."/>
            <person name="Amann R."/>
            <person name="Jetten M.S.M."/>
            <person name="Mascher T."/>
            <person name="Medema M.H."/>
            <person name="Devos D.P."/>
            <person name="Kaster A.-K."/>
            <person name="Ovreas L."/>
            <person name="Rohde M."/>
            <person name="Galperin M.Y."/>
            <person name="Jogler C."/>
        </authorList>
    </citation>
    <scope>NUCLEOTIDE SEQUENCE [LARGE SCALE GENOMIC DNA]</scope>
    <source>
        <strain evidence="1 2">CA13</strain>
    </source>
</reference>
<proteinExistence type="predicted"/>
<name>A0A5C5Z6S9_9BACT</name>
<gene>
    <name evidence="1" type="ORF">CA13_43530</name>
</gene>
<evidence type="ECO:0000313" key="1">
    <source>
        <dbReference type="EMBL" id="TWT82890.1"/>
    </source>
</evidence>
<accession>A0A5C5Z6S9</accession>
<dbReference type="RefSeq" id="WP_146399684.1">
    <property type="nucleotide sequence ID" value="NZ_SJPJ01000001.1"/>
</dbReference>
<dbReference type="OrthoDB" id="220892at2"/>
<sequence length="152" mass="16720">MQAMDNPVPAEGAYRTAARRLRIAGDETGTLRVHGVDVCRKEEGGCHTHSTITANQFVVAAGISAMNKLLSHSLRTVGLRNRHIGRRLTANIGTAFYAMFDKTIWPSGSGRPEPGVTQCFLVDRRNMMENGKMVEEPALENWFHFPGTVAPL</sequence>
<dbReference type="EMBL" id="SJPJ01000001">
    <property type="protein sequence ID" value="TWT82890.1"/>
    <property type="molecule type" value="Genomic_DNA"/>
</dbReference>
<dbReference type="Proteomes" id="UP000315010">
    <property type="component" value="Unassembled WGS sequence"/>
</dbReference>
<comment type="caution">
    <text evidence="1">The sequence shown here is derived from an EMBL/GenBank/DDBJ whole genome shotgun (WGS) entry which is preliminary data.</text>
</comment>